<gene>
    <name evidence="3" type="ORF">HPULCUR_009249</name>
</gene>
<evidence type="ECO:0000259" key="2">
    <source>
        <dbReference type="Pfam" id="PF24781"/>
    </source>
</evidence>
<dbReference type="Proteomes" id="UP001476247">
    <property type="component" value="Unassembled WGS sequence"/>
</dbReference>
<accession>A0ABP9YAW5</accession>
<evidence type="ECO:0000313" key="4">
    <source>
        <dbReference type="Proteomes" id="UP001476247"/>
    </source>
</evidence>
<comment type="caution">
    <text evidence="3">The sequence shown here is derived from an EMBL/GenBank/DDBJ whole genome shotgun (WGS) entry which is preliminary data.</text>
</comment>
<proteinExistence type="predicted"/>
<dbReference type="Pfam" id="PF24781">
    <property type="entry name" value="FANCA_helical"/>
    <property type="match status" value="1"/>
</dbReference>
<dbReference type="EMBL" id="BAABUJ010000030">
    <property type="protein sequence ID" value="GAA5803765.1"/>
    <property type="molecule type" value="Genomic_DNA"/>
</dbReference>
<protein>
    <submittedName>
        <fullName evidence="3">Uncharacterized protein</fullName>
    </submittedName>
</protein>
<dbReference type="InterPro" id="IPR031729">
    <property type="entry name" value="Fanconi_A_N"/>
</dbReference>
<sequence length="519" mass="59914">MPKIPVTRKILLKRLDQDNIQWALTNHLEKIEHCNAHVPSNVTLTTVDIAKKFIKLMNNTNNKQAKINEIVKDIKRLYNTVSFSTRTFIDYVIEKVSDMTNLLITYYEVSVQLDILALSTRALLTYIPQIDELLSYIQALDEKTLYEIFLLDGKQFLNWSGFMKEENVRRLSFILKYYTKTMKKDQCLNLLLQLQTITTEDVNKRYLRLIERAKEFVFVPNKISTKQSDTFIIKSPALRLLSTWFSEFEYDSTLKLSEFTLNAIFSSTESNEHAFDISLLLYTYNIGCKQLSLDGKDVTRINDIIEILNSASIKSLEQESSGALAAILTLAQFTFEQMYETIGYTYASWFQATFVHAKTSILNKKLSTVFINIMQQLIPYELASVLQIHGKALNGCFNIPNANAYVSAAKKRLLELGVDSTFKKYPQSIKMPVQSSTVIIEDDISNILTQFIVRGEDVPHSLLSASVFRRAWFVSTFLPKLFSWNNQNEIKARDKLIEALRKDKKIPDVMYRDFVQNKK</sequence>
<reference evidence="3 4" key="1">
    <citation type="submission" date="2024-04" db="EMBL/GenBank/DDBJ databases">
        <title>genome sequences of Mucor flavus KT1a and Helicostylum pulchrum KT1b strains isolation_sourced from the surface of a dry-aged beef.</title>
        <authorList>
            <person name="Toyotome T."/>
            <person name="Hosono M."/>
            <person name="Torimaru M."/>
            <person name="Fukuda K."/>
            <person name="Mikami N."/>
        </authorList>
    </citation>
    <scope>NUCLEOTIDE SEQUENCE [LARGE SCALE GENOMIC DNA]</scope>
    <source>
        <strain evidence="3 4">KT1b</strain>
    </source>
</reference>
<name>A0ABP9YAW5_9FUNG</name>
<feature type="domain" description="Fanconi anaemia group A protein helical" evidence="2">
    <location>
        <begin position="442"/>
        <end position="516"/>
    </location>
</feature>
<keyword evidence="4" id="KW-1185">Reference proteome</keyword>
<feature type="domain" description="Fanconi anaemia group A protein N-terminal" evidence="1">
    <location>
        <begin position="324"/>
        <end position="416"/>
    </location>
</feature>
<dbReference type="InterPro" id="IPR055386">
    <property type="entry name" value="FANCA_helical"/>
</dbReference>
<organism evidence="3 4">
    <name type="scientific">Helicostylum pulchrum</name>
    <dbReference type="NCBI Taxonomy" id="562976"/>
    <lineage>
        <taxon>Eukaryota</taxon>
        <taxon>Fungi</taxon>
        <taxon>Fungi incertae sedis</taxon>
        <taxon>Mucoromycota</taxon>
        <taxon>Mucoromycotina</taxon>
        <taxon>Mucoromycetes</taxon>
        <taxon>Mucorales</taxon>
        <taxon>Mucorineae</taxon>
        <taxon>Mucoraceae</taxon>
        <taxon>Helicostylum</taxon>
    </lineage>
</organism>
<dbReference type="PANTHER" id="PTHR12047">
    <property type="entry name" value="FANCONI ANEMIA GROUP A PROTEIN"/>
    <property type="match status" value="1"/>
</dbReference>
<dbReference type="InterPro" id="IPR003516">
    <property type="entry name" value="FANCA"/>
</dbReference>
<evidence type="ECO:0000313" key="3">
    <source>
        <dbReference type="EMBL" id="GAA5803765.1"/>
    </source>
</evidence>
<dbReference type="Pfam" id="PF15865">
    <property type="entry name" value="Fanconi_A_N"/>
    <property type="match status" value="1"/>
</dbReference>
<dbReference type="PANTHER" id="PTHR12047:SF2">
    <property type="entry name" value="FANCONI ANEMIA GROUP A PROTEIN"/>
    <property type="match status" value="1"/>
</dbReference>
<evidence type="ECO:0000259" key="1">
    <source>
        <dbReference type="Pfam" id="PF15865"/>
    </source>
</evidence>